<organism evidence="2 3">
    <name type="scientific">Capillimicrobium parvum</name>
    <dbReference type="NCBI Taxonomy" id="2884022"/>
    <lineage>
        <taxon>Bacteria</taxon>
        <taxon>Bacillati</taxon>
        <taxon>Actinomycetota</taxon>
        <taxon>Thermoleophilia</taxon>
        <taxon>Solirubrobacterales</taxon>
        <taxon>Capillimicrobiaceae</taxon>
        <taxon>Capillimicrobium</taxon>
    </lineage>
</organism>
<protein>
    <recommendedName>
        <fullName evidence="1">VOC domain-containing protein</fullName>
    </recommendedName>
</protein>
<dbReference type="Proteomes" id="UP001162834">
    <property type="component" value="Chromosome"/>
</dbReference>
<dbReference type="PANTHER" id="PTHR36437:SF2">
    <property type="entry name" value="GLYOXALASE_BLEOMYCIN RESISTANCE PROTEIN_DIOXYGENASE"/>
    <property type="match status" value="1"/>
</dbReference>
<dbReference type="PANTHER" id="PTHR36437">
    <property type="entry name" value="GLYOXALASE/BLEOMYCIN RESISTANCE PROTEIN/DIOXYGENASE"/>
    <property type="match status" value="1"/>
</dbReference>
<keyword evidence="3" id="KW-1185">Reference proteome</keyword>
<dbReference type="AlphaFoldDB" id="A0A9E6XSU8"/>
<evidence type="ECO:0000313" key="2">
    <source>
        <dbReference type="EMBL" id="UGS34014.1"/>
    </source>
</evidence>
<dbReference type="KEGG" id="sbae:DSM104329_00381"/>
<dbReference type="PROSITE" id="PS51819">
    <property type="entry name" value="VOC"/>
    <property type="match status" value="1"/>
</dbReference>
<dbReference type="InterPro" id="IPR004360">
    <property type="entry name" value="Glyas_Fos-R_dOase_dom"/>
</dbReference>
<reference evidence="2" key="1">
    <citation type="journal article" date="2022" name="Int. J. Syst. Evol. Microbiol.">
        <title>Pseudomonas aegrilactucae sp. nov. and Pseudomonas morbosilactucae sp. nov., pathogens causing bacterial rot of lettuce in Japan.</title>
        <authorList>
            <person name="Sawada H."/>
            <person name="Fujikawa T."/>
            <person name="Satou M."/>
        </authorList>
    </citation>
    <scope>NUCLEOTIDE SEQUENCE</scope>
    <source>
        <strain evidence="2">0166_1</strain>
    </source>
</reference>
<name>A0A9E6XSU8_9ACTN</name>
<sequence length="126" mass="13690">MNFSVDIVSIPVSEQDRARAFYVDVLGFAVREDAEMTEGRRWIELVPPAGGASISLVTWFDAMAPGSLRGLVLGADDCHDAFAELRRRGVEFVESEVQDAPWGQFATFCDPDGNGWVLVGPAAENA</sequence>
<dbReference type="RefSeq" id="WP_259313703.1">
    <property type="nucleotide sequence ID" value="NZ_CP087164.1"/>
</dbReference>
<dbReference type="InterPro" id="IPR029068">
    <property type="entry name" value="Glyas_Bleomycin-R_OHBP_Dase"/>
</dbReference>
<gene>
    <name evidence="2" type="ORF">DSM104329_00381</name>
</gene>
<evidence type="ECO:0000313" key="3">
    <source>
        <dbReference type="Proteomes" id="UP001162834"/>
    </source>
</evidence>
<accession>A0A9E6XSU8</accession>
<dbReference type="Pfam" id="PF00903">
    <property type="entry name" value="Glyoxalase"/>
    <property type="match status" value="1"/>
</dbReference>
<dbReference type="Gene3D" id="3.10.180.10">
    <property type="entry name" value="2,3-Dihydroxybiphenyl 1,2-Dioxygenase, domain 1"/>
    <property type="match status" value="1"/>
</dbReference>
<evidence type="ECO:0000259" key="1">
    <source>
        <dbReference type="PROSITE" id="PS51819"/>
    </source>
</evidence>
<dbReference type="InterPro" id="IPR037523">
    <property type="entry name" value="VOC_core"/>
</dbReference>
<proteinExistence type="predicted"/>
<dbReference type="SUPFAM" id="SSF54593">
    <property type="entry name" value="Glyoxalase/Bleomycin resistance protein/Dihydroxybiphenyl dioxygenase"/>
    <property type="match status" value="1"/>
</dbReference>
<dbReference type="EMBL" id="CP087164">
    <property type="protein sequence ID" value="UGS34014.1"/>
    <property type="molecule type" value="Genomic_DNA"/>
</dbReference>
<feature type="domain" description="VOC" evidence="1">
    <location>
        <begin position="4"/>
        <end position="121"/>
    </location>
</feature>